<dbReference type="InterPro" id="IPR004276">
    <property type="entry name" value="GlycoTrans_28_N"/>
</dbReference>
<feature type="domain" description="Erythromycin biosynthesis protein CIII-like C-terminal" evidence="2">
    <location>
        <begin position="300"/>
        <end position="406"/>
    </location>
</feature>
<dbReference type="Pfam" id="PF06722">
    <property type="entry name" value="EryCIII-like_C"/>
    <property type="match status" value="1"/>
</dbReference>
<dbReference type="PANTHER" id="PTHR48050">
    <property type="entry name" value="STEROL 3-BETA-GLUCOSYLTRANSFERASE"/>
    <property type="match status" value="1"/>
</dbReference>
<dbReference type="Proteomes" id="UP001596052">
    <property type="component" value="Unassembled WGS sequence"/>
</dbReference>
<evidence type="ECO:0000313" key="4">
    <source>
        <dbReference type="Proteomes" id="UP001596052"/>
    </source>
</evidence>
<proteinExistence type="predicted"/>
<dbReference type="Pfam" id="PF03033">
    <property type="entry name" value="Glyco_transf_28"/>
    <property type="match status" value="1"/>
</dbReference>
<evidence type="ECO:0000313" key="3">
    <source>
        <dbReference type="EMBL" id="MFC5456643.1"/>
    </source>
</evidence>
<dbReference type="PANTHER" id="PTHR48050:SF13">
    <property type="entry name" value="STEROL 3-BETA-GLUCOSYLTRANSFERASE UGT80A2"/>
    <property type="match status" value="1"/>
</dbReference>
<dbReference type="RefSeq" id="WP_377169084.1">
    <property type="nucleotide sequence ID" value="NZ_JBHSMQ010000006.1"/>
</dbReference>
<sequence length="424" mass="46648">MSKRILLMPHGTAGDVLPFIWLGRQMKQRGHEVTMLWVDMYRDAATRAGIDFVSIKDGGEFQRMSHESALWSGAQSMRQGHAYADRCTAACLQAYAEEVAPRGRPDLILGPMISFAARLLRERHGIPFVSTNIQPAPFISAYDLPAGLPWVRVLRKLPVFLRKLILAAASGDFQPMPVLRQCCLDQGVRPPRSLRKDWYHSPDGVLALFPSWFGKPQPDWPANTFQWDFPLEDLAEESPLSADFIAFLEAPGKKLLFTLGSAGGGSRHAAGFFRAALECALQLDCQAVFICGEPAHFPPSLPPSVHVASYAPYSRLLKFMDVAVHAGGVGTVSQFLAAGVPQIVACSVFDQPDNAERVVKTGAGFALPLASFSSARAIPLLRRCLTDKSVRSSASECRRRFLERPPAALLLKWLESRMQPVLTP</sequence>
<dbReference type="InterPro" id="IPR050426">
    <property type="entry name" value="Glycosyltransferase_28"/>
</dbReference>
<dbReference type="EMBL" id="JBHSMQ010000006">
    <property type="protein sequence ID" value="MFC5456643.1"/>
    <property type="molecule type" value="Genomic_DNA"/>
</dbReference>
<gene>
    <name evidence="3" type="ORF">ACFQDI_17390</name>
</gene>
<accession>A0ABW0KT33</accession>
<evidence type="ECO:0000259" key="1">
    <source>
        <dbReference type="Pfam" id="PF03033"/>
    </source>
</evidence>
<comment type="caution">
    <text evidence="3">The sequence shown here is derived from an EMBL/GenBank/DDBJ whole genome shotgun (WGS) entry which is preliminary data.</text>
</comment>
<reference evidence="4" key="1">
    <citation type="journal article" date="2019" name="Int. J. Syst. Evol. Microbiol.">
        <title>The Global Catalogue of Microorganisms (GCM) 10K type strain sequencing project: providing services to taxonomists for standard genome sequencing and annotation.</title>
        <authorList>
            <consortium name="The Broad Institute Genomics Platform"/>
            <consortium name="The Broad Institute Genome Sequencing Center for Infectious Disease"/>
            <person name="Wu L."/>
            <person name="Ma J."/>
        </authorList>
    </citation>
    <scope>NUCLEOTIDE SEQUENCE [LARGE SCALE GENOMIC DNA]</scope>
    <source>
        <strain evidence="4">CGMCC 4.1469</strain>
    </source>
</reference>
<dbReference type="SUPFAM" id="SSF53756">
    <property type="entry name" value="UDP-Glycosyltransferase/glycogen phosphorylase"/>
    <property type="match status" value="1"/>
</dbReference>
<feature type="domain" description="Glycosyltransferase family 28 N-terminal" evidence="1">
    <location>
        <begin position="5"/>
        <end position="85"/>
    </location>
</feature>
<organism evidence="3 4">
    <name type="scientific">Prosthecobacter fluviatilis</name>
    <dbReference type="NCBI Taxonomy" id="445931"/>
    <lineage>
        <taxon>Bacteria</taxon>
        <taxon>Pseudomonadati</taxon>
        <taxon>Verrucomicrobiota</taxon>
        <taxon>Verrucomicrobiia</taxon>
        <taxon>Verrucomicrobiales</taxon>
        <taxon>Verrucomicrobiaceae</taxon>
        <taxon>Prosthecobacter</taxon>
    </lineage>
</organism>
<protein>
    <submittedName>
        <fullName evidence="3">Glycosyltransferase</fullName>
    </submittedName>
</protein>
<dbReference type="Gene3D" id="3.40.50.2000">
    <property type="entry name" value="Glycogen Phosphorylase B"/>
    <property type="match status" value="2"/>
</dbReference>
<keyword evidence="4" id="KW-1185">Reference proteome</keyword>
<name>A0ABW0KT33_9BACT</name>
<evidence type="ECO:0000259" key="2">
    <source>
        <dbReference type="Pfam" id="PF06722"/>
    </source>
</evidence>
<dbReference type="CDD" id="cd03784">
    <property type="entry name" value="GT1_Gtf-like"/>
    <property type="match status" value="1"/>
</dbReference>
<dbReference type="InterPro" id="IPR002213">
    <property type="entry name" value="UDP_glucos_trans"/>
</dbReference>
<dbReference type="InterPro" id="IPR010610">
    <property type="entry name" value="EryCIII-like_C"/>
</dbReference>